<dbReference type="EMBL" id="KZ305049">
    <property type="protein sequence ID" value="PIA36769.1"/>
    <property type="molecule type" value="Genomic_DNA"/>
</dbReference>
<dbReference type="STRING" id="218851.A0A2G5CZT1"/>
<keyword evidence="2 4" id="KW-0863">Zinc-finger</keyword>
<evidence type="ECO:0000256" key="2">
    <source>
        <dbReference type="ARBA" id="ARBA00022771"/>
    </source>
</evidence>
<dbReference type="Pfam" id="PF04434">
    <property type="entry name" value="SWIM"/>
    <property type="match status" value="1"/>
</dbReference>
<keyword evidence="3" id="KW-0862">Zinc</keyword>
<evidence type="ECO:0000256" key="4">
    <source>
        <dbReference type="PROSITE-ProRule" id="PRU00325"/>
    </source>
</evidence>
<organism evidence="6 7">
    <name type="scientific">Aquilegia coerulea</name>
    <name type="common">Rocky mountain columbine</name>
    <dbReference type="NCBI Taxonomy" id="218851"/>
    <lineage>
        <taxon>Eukaryota</taxon>
        <taxon>Viridiplantae</taxon>
        <taxon>Streptophyta</taxon>
        <taxon>Embryophyta</taxon>
        <taxon>Tracheophyta</taxon>
        <taxon>Spermatophyta</taxon>
        <taxon>Magnoliopsida</taxon>
        <taxon>Ranunculales</taxon>
        <taxon>Ranunculaceae</taxon>
        <taxon>Thalictroideae</taxon>
        <taxon>Aquilegia</taxon>
    </lineage>
</organism>
<dbReference type="Proteomes" id="UP000230069">
    <property type="component" value="Unassembled WGS sequence"/>
</dbReference>
<dbReference type="InParanoid" id="A0A2G5CZT1"/>
<dbReference type="PROSITE" id="PS50966">
    <property type="entry name" value="ZF_SWIM"/>
    <property type="match status" value="1"/>
</dbReference>
<accession>A0A2G5CZT1</accession>
<reference evidence="6 7" key="1">
    <citation type="submission" date="2017-09" db="EMBL/GenBank/DDBJ databases">
        <title>WGS assembly of Aquilegia coerulea Goldsmith.</title>
        <authorList>
            <person name="Hodges S."/>
            <person name="Kramer E."/>
            <person name="Nordborg M."/>
            <person name="Tomkins J."/>
            <person name="Borevitz J."/>
            <person name="Derieg N."/>
            <person name="Yan J."/>
            <person name="Mihaltcheva S."/>
            <person name="Hayes R.D."/>
            <person name="Rokhsar D."/>
        </authorList>
    </citation>
    <scope>NUCLEOTIDE SEQUENCE [LARGE SCALE GENOMIC DNA]</scope>
    <source>
        <strain evidence="7">cv. Goldsmith</strain>
    </source>
</reference>
<evidence type="ECO:0000256" key="3">
    <source>
        <dbReference type="ARBA" id="ARBA00022833"/>
    </source>
</evidence>
<dbReference type="InterPro" id="IPR006564">
    <property type="entry name" value="Znf_PMZ"/>
</dbReference>
<dbReference type="OrthoDB" id="1895098at2759"/>
<evidence type="ECO:0000313" key="7">
    <source>
        <dbReference type="Proteomes" id="UP000230069"/>
    </source>
</evidence>
<protein>
    <recommendedName>
        <fullName evidence="5">SWIM-type domain-containing protein</fullName>
    </recommendedName>
</protein>
<dbReference type="AlphaFoldDB" id="A0A2G5CZT1"/>
<dbReference type="SMART" id="SM00575">
    <property type="entry name" value="ZnF_PMZ"/>
    <property type="match status" value="1"/>
</dbReference>
<dbReference type="PANTHER" id="PTHR31973:SF187">
    <property type="entry name" value="MUTATOR TRANSPOSASE MUDRA PROTEIN"/>
    <property type="match status" value="1"/>
</dbReference>
<keyword evidence="1" id="KW-0479">Metal-binding</keyword>
<gene>
    <name evidence="6" type="ORF">AQUCO_03200029v1</name>
</gene>
<evidence type="ECO:0000259" key="5">
    <source>
        <dbReference type="PROSITE" id="PS50966"/>
    </source>
</evidence>
<proteinExistence type="predicted"/>
<keyword evidence="7" id="KW-1185">Reference proteome</keyword>
<feature type="domain" description="SWIM-type" evidence="5">
    <location>
        <begin position="102"/>
        <end position="142"/>
    </location>
</feature>
<evidence type="ECO:0000256" key="1">
    <source>
        <dbReference type="ARBA" id="ARBA00022723"/>
    </source>
</evidence>
<evidence type="ECO:0000313" key="6">
    <source>
        <dbReference type="EMBL" id="PIA36769.1"/>
    </source>
</evidence>
<dbReference type="GO" id="GO:0008270">
    <property type="term" value="F:zinc ion binding"/>
    <property type="evidence" value="ECO:0007669"/>
    <property type="project" value="UniProtKB-KW"/>
</dbReference>
<dbReference type="InterPro" id="IPR007527">
    <property type="entry name" value="Znf_SWIM"/>
</dbReference>
<name>A0A2G5CZT1_AQUCA</name>
<dbReference type="PANTHER" id="PTHR31973">
    <property type="entry name" value="POLYPROTEIN, PUTATIVE-RELATED"/>
    <property type="match status" value="1"/>
</dbReference>
<sequence>MNFLVGVPPEQWSNAYFESKRYGELCSNVAESFNGWILEERSIPILPMLDRIRSRVMKMILDRRDDSLKWTSTLCPTMEGVLALRIEETRTLLVMKSSEFIYEVESDKKHDVNLLERECSYRQWQINGFPCKHVVVVIAAKGDAV</sequence>